<dbReference type="Pfam" id="PF05841">
    <property type="entry name" value="Apc15p"/>
    <property type="match status" value="1"/>
</dbReference>
<dbReference type="RefSeq" id="XP_018734363.1">
    <property type="nucleotide sequence ID" value="XM_018877981.1"/>
</dbReference>
<feature type="region of interest" description="Disordered" evidence="1">
    <location>
        <begin position="335"/>
        <end position="359"/>
    </location>
</feature>
<evidence type="ECO:0000256" key="1">
    <source>
        <dbReference type="SAM" id="MobiDB-lite"/>
    </source>
</evidence>
<feature type="compositionally biased region" description="Basic and acidic residues" evidence="1">
    <location>
        <begin position="184"/>
        <end position="197"/>
    </location>
</feature>
<dbReference type="GO" id="GO:0031145">
    <property type="term" value="P:anaphase-promoting complex-dependent catabolic process"/>
    <property type="evidence" value="ECO:0007669"/>
    <property type="project" value="InterPro"/>
</dbReference>
<gene>
    <name evidence="2" type="ORF">AWJ20_113</name>
</gene>
<proteinExistence type="predicted"/>
<dbReference type="InterPro" id="IPR008402">
    <property type="entry name" value="APC_su15/mnd2"/>
</dbReference>
<evidence type="ECO:0000313" key="3">
    <source>
        <dbReference type="Proteomes" id="UP000189580"/>
    </source>
</evidence>
<dbReference type="GO" id="GO:0005680">
    <property type="term" value="C:anaphase-promoting complex"/>
    <property type="evidence" value="ECO:0007669"/>
    <property type="project" value="InterPro"/>
</dbReference>
<dbReference type="EMBL" id="CP014501">
    <property type="protein sequence ID" value="ANB11886.1"/>
    <property type="molecule type" value="Genomic_DNA"/>
</dbReference>
<keyword evidence="3" id="KW-1185">Reference proteome</keyword>
<reference evidence="2 3" key="1">
    <citation type="submission" date="2016-02" db="EMBL/GenBank/DDBJ databases">
        <title>Complete genome sequence and transcriptome regulation of the pentose utilising yeast Sugiyamaella lignohabitans.</title>
        <authorList>
            <person name="Bellasio M."/>
            <person name="Peymann A."/>
            <person name="Valli M."/>
            <person name="Sipitzky M."/>
            <person name="Graf A."/>
            <person name="Sauer M."/>
            <person name="Marx H."/>
            <person name="Mattanovich D."/>
        </authorList>
    </citation>
    <scope>NUCLEOTIDE SEQUENCE [LARGE SCALE GENOMIC DNA]</scope>
    <source>
        <strain evidence="2 3">CBS 10342</strain>
    </source>
</reference>
<dbReference type="KEGG" id="slb:AWJ20_113"/>
<name>A0A167CMH0_9ASCO</name>
<organism evidence="2 3">
    <name type="scientific">Sugiyamaella lignohabitans</name>
    <dbReference type="NCBI Taxonomy" id="796027"/>
    <lineage>
        <taxon>Eukaryota</taxon>
        <taxon>Fungi</taxon>
        <taxon>Dikarya</taxon>
        <taxon>Ascomycota</taxon>
        <taxon>Saccharomycotina</taxon>
        <taxon>Dipodascomycetes</taxon>
        <taxon>Dipodascales</taxon>
        <taxon>Trichomonascaceae</taxon>
        <taxon>Sugiyamaella</taxon>
    </lineage>
</organism>
<feature type="region of interest" description="Disordered" evidence="1">
    <location>
        <begin position="40"/>
        <end position="71"/>
    </location>
</feature>
<feature type="compositionally biased region" description="Acidic residues" evidence="1">
    <location>
        <begin position="219"/>
        <end position="241"/>
    </location>
</feature>
<dbReference type="AlphaFoldDB" id="A0A167CMH0"/>
<feature type="region of interest" description="Disordered" evidence="1">
    <location>
        <begin position="1"/>
        <end position="28"/>
    </location>
</feature>
<protein>
    <submittedName>
        <fullName evidence="2">Uncharacterized protein</fullName>
    </submittedName>
</protein>
<dbReference type="Proteomes" id="UP000189580">
    <property type="component" value="Chromosome a"/>
</dbReference>
<feature type="compositionally biased region" description="Polar residues" evidence="1">
    <location>
        <begin position="49"/>
        <end position="71"/>
    </location>
</feature>
<feature type="region of interest" description="Disordered" evidence="1">
    <location>
        <begin position="184"/>
        <end position="241"/>
    </location>
</feature>
<evidence type="ECO:0000313" key="2">
    <source>
        <dbReference type="EMBL" id="ANB11886.1"/>
    </source>
</evidence>
<accession>A0A167CMH0</accession>
<sequence>MSTLRVRRQNEPHSFRTSKSRRNQHQNSGAIHFQNAATSSSVGGIVGTNGPNQSRTIANFHNSTYHPPANGLTTRGTSRFCISNEYAGIGQWGYGMWRQQSTDIYNIERDEEYRENYLKSIREFGYNYLKPSGIRQTMRSLLERAVQGDEDLDISRGHIDISGMADPNEREELELQQEQLEVRGVENEENDRARNVAEEDTTNDVGNERMANMRHAIDGEEDDTFRSDQDEDENEEEVDLDADIPDLDAEIPEAVDNSYDDSYDEDEYQEGFMADEEYGDVVTENDVQDADNSASMIMPSDQSAIGPAIALPDEDSFVRPVHPNQDIAHADVSYSSNAGYGLDDGDSELEMDVSNMSFQ</sequence>
<dbReference type="GeneID" id="30032898"/>